<organism evidence="2 3">
    <name type="scientific">Hordeum vulgare subsp. vulgare</name>
    <name type="common">Domesticated barley</name>
    <dbReference type="NCBI Taxonomy" id="112509"/>
    <lineage>
        <taxon>Eukaryota</taxon>
        <taxon>Viridiplantae</taxon>
        <taxon>Streptophyta</taxon>
        <taxon>Embryophyta</taxon>
        <taxon>Tracheophyta</taxon>
        <taxon>Spermatophyta</taxon>
        <taxon>Magnoliopsida</taxon>
        <taxon>Liliopsida</taxon>
        <taxon>Poales</taxon>
        <taxon>Poaceae</taxon>
        <taxon>BOP clade</taxon>
        <taxon>Pooideae</taxon>
        <taxon>Triticodae</taxon>
        <taxon>Triticeae</taxon>
        <taxon>Hordeinae</taxon>
        <taxon>Hordeum</taxon>
    </lineage>
</organism>
<protein>
    <submittedName>
        <fullName evidence="2">Uncharacterized protein</fullName>
    </submittedName>
</protein>
<evidence type="ECO:0000313" key="3">
    <source>
        <dbReference type="Proteomes" id="UP000011116"/>
    </source>
</evidence>
<feature type="transmembrane region" description="Helical" evidence="1">
    <location>
        <begin position="207"/>
        <end position="224"/>
    </location>
</feature>
<dbReference type="Gramene" id="HORVU.MOREX.r3.2HG0178780.1">
    <property type="protein sequence ID" value="HORVU.MOREX.r3.2HG0178780.1"/>
    <property type="gene ID" value="HORVU.MOREX.r3.2HG0178780"/>
</dbReference>
<evidence type="ECO:0000256" key="1">
    <source>
        <dbReference type="SAM" id="Phobius"/>
    </source>
</evidence>
<sequence>MDIIAISQGSRMKQPKNPRRRFLFLFKQKVGSLVHGEDKVIGPKKMFRLCILDEFGMRTMAKPTVILKSTSLYRELKLRTEKRKIVWVYRVYQVRTWEAFRRNVKTIGRLTDTFNSAIRMYGSRRLQAGLFYLAINWNPRFTYTVRSHIYGDNEFLRDLWTKKRLERKMRQTNQELCDSSASTQRCDLCDRNLSAIFVGTLKLCRMRHIYCLLLVIFLAFIIVFM</sequence>
<keyword evidence="1" id="KW-1133">Transmembrane helix</keyword>
<reference evidence="2" key="2">
    <citation type="submission" date="2020-10" db="EMBL/GenBank/DDBJ databases">
        <authorList>
            <person name="Scholz U."/>
            <person name="Mascher M."/>
            <person name="Fiebig A."/>
        </authorList>
    </citation>
    <scope>NUCLEOTIDE SEQUENCE [LARGE SCALE GENOMIC DNA]</scope>
    <source>
        <strain evidence="2">cv. Morex</strain>
    </source>
</reference>
<dbReference type="EnsemblPlants" id="HORVU.MOREX.r3.2HG0178780.1">
    <property type="protein sequence ID" value="HORVU.MOREX.r3.2HG0178780.1"/>
    <property type="gene ID" value="HORVU.MOREX.r3.2HG0178780"/>
</dbReference>
<keyword evidence="3" id="KW-1185">Reference proteome</keyword>
<reference evidence="2" key="3">
    <citation type="submission" date="2022-01" db="UniProtKB">
        <authorList>
            <consortium name="EnsemblPlants"/>
        </authorList>
    </citation>
    <scope>IDENTIFICATION</scope>
    <source>
        <strain evidence="2">subsp. vulgare</strain>
    </source>
</reference>
<reference evidence="3" key="1">
    <citation type="journal article" date="2012" name="Nature">
        <title>A physical, genetic and functional sequence assembly of the barley genome.</title>
        <authorList>
            <consortium name="The International Barley Genome Sequencing Consortium"/>
            <person name="Mayer K.F."/>
            <person name="Waugh R."/>
            <person name="Brown J.W."/>
            <person name="Schulman A."/>
            <person name="Langridge P."/>
            <person name="Platzer M."/>
            <person name="Fincher G.B."/>
            <person name="Muehlbauer G.J."/>
            <person name="Sato K."/>
            <person name="Close T.J."/>
            <person name="Wise R.P."/>
            <person name="Stein N."/>
        </authorList>
    </citation>
    <scope>NUCLEOTIDE SEQUENCE [LARGE SCALE GENOMIC DNA]</scope>
    <source>
        <strain evidence="3">cv. Morex</strain>
    </source>
</reference>
<proteinExistence type="predicted"/>
<keyword evidence="1" id="KW-0472">Membrane</keyword>
<dbReference type="Proteomes" id="UP000011116">
    <property type="component" value="Chromosome 2H"/>
</dbReference>
<evidence type="ECO:0000313" key="2">
    <source>
        <dbReference type="EnsemblPlants" id="HORVU.MOREX.r3.2HG0178780.1"/>
    </source>
</evidence>
<name>A0A8I6XFA0_HORVV</name>
<accession>A0A8I6XFA0</accession>
<dbReference type="AlphaFoldDB" id="A0A8I6XFA0"/>
<keyword evidence="1" id="KW-0812">Transmembrane</keyword>